<dbReference type="PROSITE" id="PS50059">
    <property type="entry name" value="FKBP_PPIASE"/>
    <property type="match status" value="1"/>
</dbReference>
<reference evidence="8 9" key="1">
    <citation type="submission" date="2016-10" db="EMBL/GenBank/DDBJ databases">
        <title>Genome of airborne Acinetobacter sp. 5-2Ac02 in the hospital environment: Species near to Acinetobacter towneri.</title>
        <authorList>
            <person name="Barbosa B."/>
            <person name="Fernandez-Garcia L."/>
            <person name="Gato E."/>
            <person name="Leao R."/>
            <person name="Albano R."/>
            <person name="Fernandez B."/>
            <person name="Fernandez-Cuenca F."/>
            <person name="Marques E."/>
            <person name="Tomas M."/>
        </authorList>
    </citation>
    <scope>NUCLEOTIDE SEQUENCE [LARGE SCALE GENOMIC DNA]</scope>
    <source>
        <strain evidence="8 9">5-2Ac02</strain>
    </source>
</reference>
<dbReference type="SUPFAM" id="SSF54534">
    <property type="entry name" value="FKBP-like"/>
    <property type="match status" value="1"/>
</dbReference>
<dbReference type="Proteomes" id="UP000186931">
    <property type="component" value="Unassembled WGS sequence"/>
</dbReference>
<evidence type="ECO:0000259" key="7">
    <source>
        <dbReference type="PROSITE" id="PS50059"/>
    </source>
</evidence>
<evidence type="ECO:0000256" key="3">
    <source>
        <dbReference type="ARBA" id="ARBA00023110"/>
    </source>
</evidence>
<keyword evidence="4 5" id="KW-0413">Isomerase</keyword>
<gene>
    <name evidence="8" type="ORF">BJN41_01625</name>
</gene>
<evidence type="ECO:0000256" key="4">
    <source>
        <dbReference type="ARBA" id="ARBA00023235"/>
    </source>
</evidence>
<evidence type="ECO:0000313" key="8">
    <source>
        <dbReference type="EMBL" id="OFE44840.1"/>
    </source>
</evidence>
<accession>A0A1E8E5F5</accession>
<dbReference type="eggNOG" id="COG0545">
    <property type="taxonomic scope" value="Bacteria"/>
</dbReference>
<comment type="catalytic activity">
    <reaction evidence="1 5 6">
        <text>[protein]-peptidylproline (omega=180) = [protein]-peptidylproline (omega=0)</text>
        <dbReference type="Rhea" id="RHEA:16237"/>
        <dbReference type="Rhea" id="RHEA-COMP:10747"/>
        <dbReference type="Rhea" id="RHEA-COMP:10748"/>
        <dbReference type="ChEBI" id="CHEBI:83833"/>
        <dbReference type="ChEBI" id="CHEBI:83834"/>
        <dbReference type="EC" id="5.2.1.8"/>
    </reaction>
</comment>
<dbReference type="AlphaFoldDB" id="A0A1E8E5F5"/>
<dbReference type="PANTHER" id="PTHR43811:SF19">
    <property type="entry name" value="39 KDA FK506-BINDING NUCLEAR PROTEIN"/>
    <property type="match status" value="1"/>
</dbReference>
<dbReference type="InterPro" id="IPR046357">
    <property type="entry name" value="PPIase_dom_sf"/>
</dbReference>
<name>A0A1E8E5F5_9GAMM</name>
<dbReference type="InterPro" id="IPR001179">
    <property type="entry name" value="PPIase_FKBP_dom"/>
</dbReference>
<comment type="similarity">
    <text evidence="2 6">Belongs to the FKBP-type PPIase family.</text>
</comment>
<dbReference type="RefSeq" id="WP_070152560.1">
    <property type="nucleotide sequence ID" value="NZ_CP090382.1"/>
</dbReference>
<protein>
    <recommendedName>
        <fullName evidence="6">Peptidyl-prolyl cis-trans isomerase</fullName>
        <ecNumber evidence="6">5.2.1.8</ecNumber>
    </recommendedName>
</protein>
<organism evidence="8 9">
    <name type="scientific">Acinetobacter towneri</name>
    <dbReference type="NCBI Taxonomy" id="202956"/>
    <lineage>
        <taxon>Bacteria</taxon>
        <taxon>Pseudomonadati</taxon>
        <taxon>Pseudomonadota</taxon>
        <taxon>Gammaproteobacteria</taxon>
        <taxon>Moraxellales</taxon>
        <taxon>Moraxellaceae</taxon>
        <taxon>Acinetobacter</taxon>
    </lineage>
</organism>
<evidence type="ECO:0000256" key="5">
    <source>
        <dbReference type="PROSITE-ProRule" id="PRU00277"/>
    </source>
</evidence>
<evidence type="ECO:0000313" key="9">
    <source>
        <dbReference type="Proteomes" id="UP000186931"/>
    </source>
</evidence>
<evidence type="ECO:0000256" key="1">
    <source>
        <dbReference type="ARBA" id="ARBA00000971"/>
    </source>
</evidence>
<dbReference type="EC" id="5.2.1.8" evidence="6"/>
<comment type="caution">
    <text evidence="8">The sequence shown here is derived from an EMBL/GenBank/DDBJ whole genome shotgun (WGS) entry which is preliminary data.</text>
</comment>
<evidence type="ECO:0000256" key="6">
    <source>
        <dbReference type="RuleBase" id="RU003915"/>
    </source>
</evidence>
<feature type="domain" description="PPIase FKBP-type" evidence="7">
    <location>
        <begin position="21"/>
        <end position="109"/>
    </location>
</feature>
<dbReference type="STRING" id="202956.BJN41_01625"/>
<dbReference type="GO" id="GO:0003755">
    <property type="term" value="F:peptidyl-prolyl cis-trans isomerase activity"/>
    <property type="evidence" value="ECO:0007669"/>
    <property type="project" value="UniProtKB-UniRule"/>
</dbReference>
<dbReference type="Gene3D" id="3.10.50.40">
    <property type="match status" value="1"/>
</dbReference>
<sequence>MSAELEIIDLVVGEGKEAVKGALITTHYTGWLEDGTKFDSSLDRGSYFETVIGTGRVIKGWDQGIMGMKVGGKRKLVVPAHLAYGERKMGNIIPANSNLIFEIELYDVKTRDQ</sequence>
<dbReference type="FunFam" id="3.10.50.40:FF:000006">
    <property type="entry name" value="Peptidyl-prolyl cis-trans isomerase"/>
    <property type="match status" value="1"/>
</dbReference>
<proteinExistence type="inferred from homology"/>
<dbReference type="Pfam" id="PF00254">
    <property type="entry name" value="FKBP_C"/>
    <property type="match status" value="1"/>
</dbReference>
<evidence type="ECO:0000256" key="2">
    <source>
        <dbReference type="ARBA" id="ARBA00006577"/>
    </source>
</evidence>
<dbReference type="EMBL" id="MKQS01000001">
    <property type="protein sequence ID" value="OFE44840.1"/>
    <property type="molecule type" value="Genomic_DNA"/>
</dbReference>
<keyword evidence="3 5" id="KW-0697">Rotamase</keyword>
<dbReference type="PANTHER" id="PTHR43811">
    <property type="entry name" value="FKBP-TYPE PEPTIDYL-PROLYL CIS-TRANS ISOMERASE FKPA"/>
    <property type="match status" value="1"/>
</dbReference>